<keyword evidence="18" id="KW-0594">Phospholipid biosynthesis</keyword>
<evidence type="ECO:0000256" key="15">
    <source>
        <dbReference type="ARBA" id="ARBA00022989"/>
    </source>
</evidence>
<sequence>MPPPESKRRDFRNFFQSVGYAIDGFWAALKHEPSFREDLIFVAILTPLAVILPVNAVSTAVMIASLFLIVIAELLNSAIEWTIDDISLEKRPFAKRAKDMGSAAVFIAYINCIVVWGVILYSNWNRIATLEFLKWPPPFLP</sequence>
<feature type="binding site" evidence="21">
    <location>
        <position position="73"/>
    </location>
    <ligand>
        <name>substrate</name>
    </ligand>
</feature>
<dbReference type="GO" id="GO:0006654">
    <property type="term" value="P:phosphatidic acid biosynthetic process"/>
    <property type="evidence" value="ECO:0007669"/>
    <property type="project" value="InterPro"/>
</dbReference>
<evidence type="ECO:0000313" key="26">
    <source>
        <dbReference type="Proteomes" id="UP000290218"/>
    </source>
</evidence>
<evidence type="ECO:0000256" key="22">
    <source>
        <dbReference type="PIRSR" id="PIRSR600829-3"/>
    </source>
</evidence>
<keyword evidence="19 24" id="KW-1208">Phospholipid metabolism</keyword>
<feature type="transmembrane region" description="Helical" evidence="24">
    <location>
        <begin position="103"/>
        <end position="124"/>
    </location>
</feature>
<evidence type="ECO:0000256" key="16">
    <source>
        <dbReference type="ARBA" id="ARBA00023098"/>
    </source>
</evidence>
<keyword evidence="11 22" id="KW-0547">Nucleotide-binding</keyword>
<evidence type="ECO:0000313" key="25">
    <source>
        <dbReference type="EMBL" id="RXK56908.1"/>
    </source>
</evidence>
<dbReference type="InterPro" id="IPR033718">
    <property type="entry name" value="DAGK_prok"/>
</dbReference>
<evidence type="ECO:0000256" key="10">
    <source>
        <dbReference type="ARBA" id="ARBA00022723"/>
    </source>
</evidence>
<evidence type="ECO:0000256" key="3">
    <source>
        <dbReference type="ARBA" id="ARBA00012133"/>
    </source>
</evidence>
<dbReference type="PANTHER" id="PTHR34299:SF1">
    <property type="entry name" value="DIACYLGLYCEROL KINASE"/>
    <property type="match status" value="1"/>
</dbReference>
<feature type="binding site" evidence="22">
    <location>
        <begin position="98"/>
        <end position="99"/>
    </location>
    <ligand>
        <name>ATP</name>
        <dbReference type="ChEBI" id="CHEBI:30616"/>
    </ligand>
</feature>
<keyword evidence="12 24" id="KW-0418">Kinase</keyword>
<evidence type="ECO:0000256" key="14">
    <source>
        <dbReference type="ARBA" id="ARBA00022842"/>
    </source>
</evidence>
<dbReference type="GO" id="GO:0005886">
    <property type="term" value="C:plasma membrane"/>
    <property type="evidence" value="ECO:0007669"/>
    <property type="project" value="UniProtKB-SubCell"/>
</dbReference>
<dbReference type="Proteomes" id="UP000290218">
    <property type="component" value="Unassembled WGS sequence"/>
</dbReference>
<evidence type="ECO:0000256" key="23">
    <source>
        <dbReference type="PIRSR" id="PIRSR600829-4"/>
    </source>
</evidence>
<evidence type="ECO:0000256" key="13">
    <source>
        <dbReference type="ARBA" id="ARBA00022840"/>
    </source>
</evidence>
<dbReference type="GO" id="GO:0004143">
    <property type="term" value="F:ATP-dependent diacylglycerol kinase activity"/>
    <property type="evidence" value="ECO:0007669"/>
    <property type="project" value="UniProtKB-EC"/>
</dbReference>
<comment type="subcellular location">
    <subcellularLocation>
        <location evidence="1">Cell inner membrane</location>
        <topology evidence="1">Multi-pass membrane protein</topology>
    </subcellularLocation>
</comment>
<keyword evidence="13 22" id="KW-0067">ATP-binding</keyword>
<evidence type="ECO:0000256" key="9">
    <source>
        <dbReference type="ARBA" id="ARBA00022692"/>
    </source>
</evidence>
<dbReference type="CDD" id="cd14264">
    <property type="entry name" value="DAGK_IM"/>
    <property type="match status" value="1"/>
</dbReference>
<evidence type="ECO:0000256" key="12">
    <source>
        <dbReference type="ARBA" id="ARBA00022777"/>
    </source>
</evidence>
<feature type="transmembrane region" description="Helical" evidence="24">
    <location>
        <begin position="39"/>
        <end position="57"/>
    </location>
</feature>
<comment type="cofactor">
    <cofactor evidence="23">
        <name>Mg(2+)</name>
        <dbReference type="ChEBI" id="CHEBI:18420"/>
    </cofactor>
    <text evidence="23">Mn(2+), Zn(2+), Cd(2+) and Co(2+) support activity to lesser extents.</text>
</comment>
<keyword evidence="7" id="KW-0997">Cell inner membrane</keyword>
<comment type="similarity">
    <text evidence="2 24">Belongs to the bacterial diacylglycerol kinase family.</text>
</comment>
<evidence type="ECO:0000256" key="18">
    <source>
        <dbReference type="ARBA" id="ARBA00023209"/>
    </source>
</evidence>
<evidence type="ECO:0000256" key="20">
    <source>
        <dbReference type="PIRSR" id="PIRSR600829-1"/>
    </source>
</evidence>
<feature type="binding site" evidence="22">
    <location>
        <position position="80"/>
    </location>
    <ligand>
        <name>ATP</name>
        <dbReference type="ChEBI" id="CHEBI:30616"/>
    </ligand>
</feature>
<keyword evidence="10 23" id="KW-0479">Metal-binding</keyword>
<evidence type="ECO:0000256" key="24">
    <source>
        <dbReference type="RuleBase" id="RU363065"/>
    </source>
</evidence>
<feature type="active site" description="Proton acceptor" evidence="20">
    <location>
        <position position="73"/>
    </location>
</feature>
<keyword evidence="16 24" id="KW-0443">Lipid metabolism</keyword>
<evidence type="ECO:0000256" key="4">
    <source>
        <dbReference type="ARBA" id="ARBA00017575"/>
    </source>
</evidence>
<dbReference type="Pfam" id="PF01219">
    <property type="entry name" value="DAGK_prokar"/>
    <property type="match status" value="1"/>
</dbReference>
<evidence type="ECO:0000256" key="5">
    <source>
        <dbReference type="ARBA" id="ARBA00022475"/>
    </source>
</evidence>
<keyword evidence="8 24" id="KW-0808">Transferase</keyword>
<feature type="binding site" evidence="22">
    <location>
        <position position="32"/>
    </location>
    <ligand>
        <name>ATP</name>
        <dbReference type="ChEBI" id="CHEBI:30616"/>
    </ligand>
</feature>
<dbReference type="InterPro" id="IPR036945">
    <property type="entry name" value="DAGK_sf"/>
</dbReference>
<dbReference type="EMBL" id="SDHX01000001">
    <property type="protein sequence ID" value="RXK56908.1"/>
    <property type="molecule type" value="Genomic_DNA"/>
</dbReference>
<dbReference type="AlphaFoldDB" id="A0A4Q1CCU9"/>
<evidence type="ECO:0000256" key="17">
    <source>
        <dbReference type="ARBA" id="ARBA00023136"/>
    </source>
</evidence>
<dbReference type="EC" id="2.7.1.107" evidence="3 24"/>
<keyword evidence="5" id="KW-1003">Cell membrane</keyword>
<feature type="binding site" evidence="21">
    <location>
        <position position="102"/>
    </location>
    <ligand>
        <name>substrate</name>
    </ligand>
</feature>
<dbReference type="PANTHER" id="PTHR34299">
    <property type="entry name" value="DIACYLGLYCEROL KINASE"/>
    <property type="match status" value="1"/>
</dbReference>
<evidence type="ECO:0000256" key="1">
    <source>
        <dbReference type="ARBA" id="ARBA00004429"/>
    </source>
</evidence>
<feature type="binding site" evidence="23">
    <location>
        <position position="32"/>
    </location>
    <ligand>
        <name>a divalent metal cation</name>
        <dbReference type="ChEBI" id="CHEBI:60240"/>
    </ligand>
</feature>
<reference evidence="25 26" key="1">
    <citation type="submission" date="2019-01" db="EMBL/GenBank/DDBJ databases">
        <title>Lacunisphaera sp. strain TWA-58.</title>
        <authorList>
            <person name="Chen W.-M."/>
        </authorList>
    </citation>
    <scope>NUCLEOTIDE SEQUENCE [LARGE SCALE GENOMIC DNA]</scope>
    <source>
        <strain evidence="25 26">TWA-58</strain>
    </source>
</reference>
<dbReference type="Gene3D" id="1.10.287.3610">
    <property type="match status" value="1"/>
</dbReference>
<evidence type="ECO:0000256" key="11">
    <source>
        <dbReference type="ARBA" id="ARBA00022741"/>
    </source>
</evidence>
<gene>
    <name evidence="25" type="ORF">ESB00_04210</name>
</gene>
<evidence type="ECO:0000256" key="21">
    <source>
        <dbReference type="PIRSR" id="PIRSR600829-2"/>
    </source>
</evidence>
<keyword evidence="15 24" id="KW-1133">Transmembrane helix</keyword>
<evidence type="ECO:0000256" key="7">
    <source>
        <dbReference type="ARBA" id="ARBA00022519"/>
    </source>
</evidence>
<dbReference type="GO" id="GO:0046872">
    <property type="term" value="F:metal ion binding"/>
    <property type="evidence" value="ECO:0007669"/>
    <property type="project" value="UniProtKB-KW"/>
</dbReference>
<keyword evidence="9 24" id="KW-0812">Transmembrane</keyword>
<keyword evidence="6" id="KW-0444">Lipid biosynthesis</keyword>
<evidence type="ECO:0000256" key="19">
    <source>
        <dbReference type="ARBA" id="ARBA00023264"/>
    </source>
</evidence>
<keyword evidence="14 23" id="KW-0460">Magnesium</keyword>
<comment type="caution">
    <text evidence="24">Lacks conserved residue(s) required for the propagation of feature annotation.</text>
</comment>
<protein>
    <recommendedName>
        <fullName evidence="4 24">Diacylglycerol kinase</fullName>
        <ecNumber evidence="3 24">2.7.1.107</ecNumber>
    </recommendedName>
</protein>
<dbReference type="InterPro" id="IPR000829">
    <property type="entry name" value="DAGK"/>
</dbReference>
<dbReference type="OrthoDB" id="9796011at2"/>
<name>A0A4Q1CCU9_9BACT</name>
<dbReference type="GO" id="GO:0005524">
    <property type="term" value="F:ATP binding"/>
    <property type="evidence" value="ECO:0007669"/>
    <property type="project" value="UniProtKB-KW"/>
</dbReference>
<feature type="binding site" evidence="22">
    <location>
        <position position="20"/>
    </location>
    <ligand>
        <name>ATP</name>
        <dbReference type="ChEBI" id="CHEBI:30616"/>
    </ligand>
</feature>
<keyword evidence="26" id="KW-1185">Reference proteome</keyword>
<comment type="catalytic activity">
    <reaction evidence="24">
        <text>a 1,2-diacyl-sn-glycerol + ATP = a 1,2-diacyl-sn-glycero-3-phosphate + ADP + H(+)</text>
        <dbReference type="Rhea" id="RHEA:10272"/>
        <dbReference type="ChEBI" id="CHEBI:15378"/>
        <dbReference type="ChEBI" id="CHEBI:17815"/>
        <dbReference type="ChEBI" id="CHEBI:30616"/>
        <dbReference type="ChEBI" id="CHEBI:58608"/>
        <dbReference type="ChEBI" id="CHEBI:456216"/>
        <dbReference type="EC" id="2.7.1.107"/>
    </reaction>
</comment>
<evidence type="ECO:0000256" key="8">
    <source>
        <dbReference type="ARBA" id="ARBA00022679"/>
    </source>
</evidence>
<comment type="caution">
    <text evidence="25">The sequence shown here is derived from an EMBL/GenBank/DDBJ whole genome shotgun (WGS) entry which is preliminary data.</text>
</comment>
<evidence type="ECO:0000256" key="2">
    <source>
        <dbReference type="ARBA" id="ARBA00005967"/>
    </source>
</evidence>
<comment type="function">
    <text evidence="24">Catalyzes the ATP-dependent phosphorylation of sn-l,2-diacylglycerol (DAG) to phosphatidic acid. Involved in the recycling of diacylglycerol produced as a by-product during membrane-derived oligosaccharide (MDO) biosynthesis.</text>
</comment>
<accession>A0A4Q1CCU9</accession>
<proteinExistence type="inferred from homology"/>
<keyword evidence="17 24" id="KW-0472">Membrane</keyword>
<organism evidence="25 26">
    <name type="scientific">Oleiharenicola lentus</name>
    <dbReference type="NCBI Taxonomy" id="2508720"/>
    <lineage>
        <taxon>Bacteria</taxon>
        <taxon>Pseudomonadati</taxon>
        <taxon>Verrucomicrobiota</taxon>
        <taxon>Opitutia</taxon>
        <taxon>Opitutales</taxon>
        <taxon>Opitutaceae</taxon>
        <taxon>Oleiharenicola</taxon>
    </lineage>
</organism>
<evidence type="ECO:0000256" key="6">
    <source>
        <dbReference type="ARBA" id="ARBA00022516"/>
    </source>
</evidence>
<feature type="binding site" evidence="23">
    <location>
        <position position="80"/>
    </location>
    <ligand>
        <name>a divalent metal cation</name>
        <dbReference type="ChEBI" id="CHEBI:60240"/>
    </ligand>
</feature>